<gene>
    <name evidence="8" type="ORF">IAC77_04000</name>
</gene>
<keyword evidence="3" id="KW-0805">Transcription regulation</keyword>
<evidence type="ECO:0000256" key="1">
    <source>
        <dbReference type="ARBA" id="ARBA00022553"/>
    </source>
</evidence>
<feature type="modified residue" description="4-aspartylphosphate" evidence="6">
    <location>
        <position position="53"/>
    </location>
</feature>
<evidence type="ECO:0000256" key="6">
    <source>
        <dbReference type="PROSITE-ProRule" id="PRU00169"/>
    </source>
</evidence>
<dbReference type="Gene3D" id="3.40.50.2300">
    <property type="match status" value="1"/>
</dbReference>
<dbReference type="InterPro" id="IPR016032">
    <property type="entry name" value="Sig_transdc_resp-reg_C-effctor"/>
</dbReference>
<dbReference type="PANTHER" id="PTHR48111">
    <property type="entry name" value="REGULATOR OF RPOS"/>
    <property type="match status" value="1"/>
</dbReference>
<evidence type="ECO:0000256" key="3">
    <source>
        <dbReference type="ARBA" id="ARBA00023015"/>
    </source>
</evidence>
<keyword evidence="2" id="KW-0902">Two-component regulatory system</keyword>
<dbReference type="InterPro" id="IPR001789">
    <property type="entry name" value="Sig_transdc_resp-reg_receiver"/>
</dbReference>
<dbReference type="PROSITE" id="PS50110">
    <property type="entry name" value="RESPONSE_REGULATORY"/>
    <property type="match status" value="1"/>
</dbReference>
<evidence type="ECO:0000256" key="5">
    <source>
        <dbReference type="ARBA" id="ARBA00023163"/>
    </source>
</evidence>
<evidence type="ECO:0000256" key="2">
    <source>
        <dbReference type="ARBA" id="ARBA00023012"/>
    </source>
</evidence>
<keyword evidence="4" id="KW-0238">DNA-binding</keyword>
<reference evidence="8" key="2">
    <citation type="journal article" date="2021" name="PeerJ">
        <title>Extensive microbial diversity within the chicken gut microbiome revealed by metagenomics and culture.</title>
        <authorList>
            <person name="Gilroy R."/>
            <person name="Ravi A."/>
            <person name="Getino M."/>
            <person name="Pursley I."/>
            <person name="Horton D.L."/>
            <person name="Alikhan N.F."/>
            <person name="Baker D."/>
            <person name="Gharbi K."/>
            <person name="Hall N."/>
            <person name="Watson M."/>
            <person name="Adriaenssens E.M."/>
            <person name="Foster-Nyarko E."/>
            <person name="Jarju S."/>
            <person name="Secka A."/>
            <person name="Antonio M."/>
            <person name="Oren A."/>
            <person name="Chaudhuri R.R."/>
            <person name="La Ragione R."/>
            <person name="Hildebrand F."/>
            <person name="Pallen M.J."/>
        </authorList>
    </citation>
    <scope>NUCLEOTIDE SEQUENCE</scope>
    <source>
        <strain evidence="8">B1-16210</strain>
    </source>
</reference>
<dbReference type="GO" id="GO:0032993">
    <property type="term" value="C:protein-DNA complex"/>
    <property type="evidence" value="ECO:0007669"/>
    <property type="project" value="TreeGrafter"/>
</dbReference>
<dbReference type="InterPro" id="IPR011006">
    <property type="entry name" value="CheY-like_superfamily"/>
</dbReference>
<dbReference type="Proteomes" id="UP000721442">
    <property type="component" value="Unassembled WGS sequence"/>
</dbReference>
<dbReference type="AlphaFoldDB" id="A0A940DEZ7"/>
<keyword evidence="1 6" id="KW-0597">Phosphoprotein</keyword>
<dbReference type="GO" id="GO:0005829">
    <property type="term" value="C:cytosol"/>
    <property type="evidence" value="ECO:0007669"/>
    <property type="project" value="TreeGrafter"/>
</dbReference>
<dbReference type="GO" id="GO:0000156">
    <property type="term" value="F:phosphorelay response regulator activity"/>
    <property type="evidence" value="ECO:0007669"/>
    <property type="project" value="TreeGrafter"/>
</dbReference>
<protein>
    <submittedName>
        <fullName evidence="8">Response regulator transcription factor</fullName>
    </submittedName>
</protein>
<name>A0A940DEZ7_9PROT</name>
<reference evidence="8" key="1">
    <citation type="submission" date="2020-10" db="EMBL/GenBank/DDBJ databases">
        <authorList>
            <person name="Gilroy R."/>
        </authorList>
    </citation>
    <scope>NUCLEOTIDE SEQUENCE</scope>
    <source>
        <strain evidence="8">B1-16210</strain>
    </source>
</reference>
<dbReference type="SUPFAM" id="SSF46894">
    <property type="entry name" value="C-terminal effector domain of the bipartite response regulators"/>
    <property type="match status" value="1"/>
</dbReference>
<sequence>MNKTVLIIDDDDMLRKTLARGLRDNSFNVLTANSAESGTEILSRVTVDAIILDRMLGGIDGLTMLKELRAAGVATPVIMLTAMGGAENAIDGLAGGANDYLAKPFQLRELILRLNNIIHNKAATSEIKMPNGLIFTDEEFFITNPNEPGAAPRILPLSGEEKKLLRNLTMPAGNVAPASPMVAKRLRNKLNGVLSDIDIITVRGHGYKLILLTPNEKNTGDQA</sequence>
<comment type="caution">
    <text evidence="8">The sequence shown here is derived from an EMBL/GenBank/DDBJ whole genome shotgun (WGS) entry which is preliminary data.</text>
</comment>
<evidence type="ECO:0000256" key="4">
    <source>
        <dbReference type="ARBA" id="ARBA00023125"/>
    </source>
</evidence>
<dbReference type="Pfam" id="PF00072">
    <property type="entry name" value="Response_reg"/>
    <property type="match status" value="1"/>
</dbReference>
<proteinExistence type="predicted"/>
<evidence type="ECO:0000259" key="7">
    <source>
        <dbReference type="PROSITE" id="PS50110"/>
    </source>
</evidence>
<dbReference type="GO" id="GO:0000976">
    <property type="term" value="F:transcription cis-regulatory region binding"/>
    <property type="evidence" value="ECO:0007669"/>
    <property type="project" value="TreeGrafter"/>
</dbReference>
<evidence type="ECO:0000313" key="9">
    <source>
        <dbReference type="Proteomes" id="UP000721442"/>
    </source>
</evidence>
<dbReference type="GO" id="GO:0006355">
    <property type="term" value="P:regulation of DNA-templated transcription"/>
    <property type="evidence" value="ECO:0007669"/>
    <property type="project" value="InterPro"/>
</dbReference>
<keyword evidence="5" id="KW-0804">Transcription</keyword>
<dbReference type="EMBL" id="JADINE010000049">
    <property type="protein sequence ID" value="MBO8407592.1"/>
    <property type="molecule type" value="Genomic_DNA"/>
</dbReference>
<dbReference type="SMART" id="SM00448">
    <property type="entry name" value="REC"/>
    <property type="match status" value="1"/>
</dbReference>
<evidence type="ECO:0000313" key="8">
    <source>
        <dbReference type="EMBL" id="MBO8407592.1"/>
    </source>
</evidence>
<dbReference type="PANTHER" id="PTHR48111:SF1">
    <property type="entry name" value="TWO-COMPONENT RESPONSE REGULATOR ORR33"/>
    <property type="match status" value="1"/>
</dbReference>
<accession>A0A940DEZ7</accession>
<dbReference type="InterPro" id="IPR039420">
    <property type="entry name" value="WalR-like"/>
</dbReference>
<feature type="domain" description="Response regulatory" evidence="7">
    <location>
        <begin position="4"/>
        <end position="118"/>
    </location>
</feature>
<organism evidence="8 9">
    <name type="scientific">Candidatus Enterousia excrementavium</name>
    <dbReference type="NCBI Taxonomy" id="2840789"/>
    <lineage>
        <taxon>Bacteria</taxon>
        <taxon>Pseudomonadati</taxon>
        <taxon>Pseudomonadota</taxon>
        <taxon>Alphaproteobacteria</taxon>
        <taxon>Candidatus Enterousia</taxon>
    </lineage>
</organism>
<dbReference type="SUPFAM" id="SSF52172">
    <property type="entry name" value="CheY-like"/>
    <property type="match status" value="1"/>
</dbReference>